<proteinExistence type="predicted"/>
<dbReference type="Proteomes" id="UP000886501">
    <property type="component" value="Unassembled WGS sequence"/>
</dbReference>
<keyword evidence="2" id="KW-1185">Reference proteome</keyword>
<evidence type="ECO:0000313" key="2">
    <source>
        <dbReference type="Proteomes" id="UP000886501"/>
    </source>
</evidence>
<reference evidence="1" key="2">
    <citation type="journal article" date="2020" name="Nat. Commun.">
        <title>Large-scale genome sequencing of mycorrhizal fungi provides insights into the early evolution of symbiotic traits.</title>
        <authorList>
            <person name="Miyauchi S."/>
            <person name="Kiss E."/>
            <person name="Kuo A."/>
            <person name="Drula E."/>
            <person name="Kohler A."/>
            <person name="Sanchez-Garcia M."/>
            <person name="Morin E."/>
            <person name="Andreopoulos B."/>
            <person name="Barry K.W."/>
            <person name="Bonito G."/>
            <person name="Buee M."/>
            <person name="Carver A."/>
            <person name="Chen C."/>
            <person name="Cichocki N."/>
            <person name="Clum A."/>
            <person name="Culley D."/>
            <person name="Crous P.W."/>
            <person name="Fauchery L."/>
            <person name="Girlanda M."/>
            <person name="Hayes R.D."/>
            <person name="Keri Z."/>
            <person name="LaButti K."/>
            <person name="Lipzen A."/>
            <person name="Lombard V."/>
            <person name="Magnuson J."/>
            <person name="Maillard F."/>
            <person name="Murat C."/>
            <person name="Nolan M."/>
            <person name="Ohm R.A."/>
            <person name="Pangilinan J."/>
            <person name="Pereira M.F."/>
            <person name="Perotto S."/>
            <person name="Peter M."/>
            <person name="Pfister S."/>
            <person name="Riley R."/>
            <person name="Sitrit Y."/>
            <person name="Stielow J.B."/>
            <person name="Szollosi G."/>
            <person name="Zifcakova L."/>
            <person name="Stursova M."/>
            <person name="Spatafora J.W."/>
            <person name="Tedersoo L."/>
            <person name="Vaario L.M."/>
            <person name="Yamada A."/>
            <person name="Yan M."/>
            <person name="Wang P."/>
            <person name="Xu J."/>
            <person name="Bruns T."/>
            <person name="Baldrian P."/>
            <person name="Vilgalys R."/>
            <person name="Dunand C."/>
            <person name="Henrissat B."/>
            <person name="Grigoriev I.V."/>
            <person name="Hibbett D."/>
            <person name="Nagy L.G."/>
            <person name="Martin F.M."/>
        </authorList>
    </citation>
    <scope>NUCLEOTIDE SEQUENCE</scope>
    <source>
        <strain evidence="1">P2</strain>
    </source>
</reference>
<protein>
    <submittedName>
        <fullName evidence="1">WD40 repeat-like protein</fullName>
    </submittedName>
</protein>
<dbReference type="EMBL" id="MU117965">
    <property type="protein sequence ID" value="KAF9653171.1"/>
    <property type="molecule type" value="Genomic_DNA"/>
</dbReference>
<reference evidence="1" key="1">
    <citation type="submission" date="2019-10" db="EMBL/GenBank/DDBJ databases">
        <authorList>
            <consortium name="DOE Joint Genome Institute"/>
            <person name="Kuo A."/>
            <person name="Miyauchi S."/>
            <person name="Kiss E."/>
            <person name="Drula E."/>
            <person name="Kohler A."/>
            <person name="Sanchez-Garcia M."/>
            <person name="Andreopoulos B."/>
            <person name="Barry K.W."/>
            <person name="Bonito G."/>
            <person name="Buee M."/>
            <person name="Carver A."/>
            <person name="Chen C."/>
            <person name="Cichocki N."/>
            <person name="Clum A."/>
            <person name="Culley D."/>
            <person name="Crous P.W."/>
            <person name="Fauchery L."/>
            <person name="Girlanda M."/>
            <person name="Hayes R."/>
            <person name="Keri Z."/>
            <person name="Labutti K."/>
            <person name="Lipzen A."/>
            <person name="Lombard V."/>
            <person name="Magnuson J."/>
            <person name="Maillard F."/>
            <person name="Morin E."/>
            <person name="Murat C."/>
            <person name="Nolan M."/>
            <person name="Ohm R."/>
            <person name="Pangilinan J."/>
            <person name="Pereira M."/>
            <person name="Perotto S."/>
            <person name="Peter M."/>
            <person name="Riley R."/>
            <person name="Sitrit Y."/>
            <person name="Stielow B."/>
            <person name="Szollosi G."/>
            <person name="Zifcakova L."/>
            <person name="Stursova M."/>
            <person name="Spatafora J.W."/>
            <person name="Tedersoo L."/>
            <person name="Vaario L.-M."/>
            <person name="Yamada A."/>
            <person name="Yan M."/>
            <person name="Wang P."/>
            <person name="Xu J."/>
            <person name="Bruns T."/>
            <person name="Baldrian P."/>
            <person name="Vilgalys R."/>
            <person name="Henrissat B."/>
            <person name="Grigoriev I.V."/>
            <person name="Hibbett D."/>
            <person name="Nagy L.G."/>
            <person name="Martin F.M."/>
        </authorList>
    </citation>
    <scope>NUCLEOTIDE SEQUENCE</scope>
    <source>
        <strain evidence="1">P2</strain>
    </source>
</reference>
<comment type="caution">
    <text evidence="1">The sequence shown here is derived from an EMBL/GenBank/DDBJ whole genome shotgun (WGS) entry which is preliminary data.</text>
</comment>
<evidence type="ECO:0000313" key="1">
    <source>
        <dbReference type="EMBL" id="KAF9653171.1"/>
    </source>
</evidence>
<sequence length="689" mass="76181">MASQNSYLCDTLPKAKLAKGTTSHSSPHDPPHTSAVFEREQPLTGDSLGMDFPEDVHPTLVPPQRKLCPRHKRMADGGTNLKLQQALDALPLQEREAVNTIWANFSASPHPRRALILQGLLTMCCFSQLSLLVDQLSYIIRIDPFSVLPHEISLRVLASLDATSLCRAAQVSRKWKCLADDDILWKGICEQHIGQKCRKCGWGLPRLEKKKKLFRMPCPASHMYASPSSPPSLSISEKRPCDGSTNDLVSGPPLKRQKCSTPSHPGSVTPGYVSPLPRINPLVPPSFIPTPSETQTRPWKDVYCERLTIERNWRRGRCTVRTLQGHKDGVMCLQINENLTHPSFPILITGSYDRTARVWNLETGTQIHCLEGHASVIRSLQFDEVKLVTGSMDRTIRIWNWRMGTCLRVLEGHTEGVICVNFDADVLASGSIDTTVRVWDFRNGGKLTLRGHTDWVNCVQLWDSRSGATSSTHIPGRAQLGASPSSSIASLDWIPDEHQSTTSPNINRGKMLFSASDDGTIRLWDLSSGACVRVFAGHLGQVQTLKLSYMERLLSECKREASASKGDRDFDTSSASSKTEDDGSSPDRGPVLISGSLDNTIKTWDINTGKAMKTFFGHIEGVWSVAADKMRLISGSHDRTIKIWDCEQGRCATTLVGHRGAVTCLDLTEDKIVSGSDDGDVRIWSFSSH</sequence>
<gene>
    <name evidence="1" type="ORF">BDM02DRAFT_3108340</name>
</gene>
<name>A0ACB6ZUR5_THEGA</name>
<organism evidence="1 2">
    <name type="scientific">Thelephora ganbajun</name>
    <name type="common">Ganba fungus</name>
    <dbReference type="NCBI Taxonomy" id="370292"/>
    <lineage>
        <taxon>Eukaryota</taxon>
        <taxon>Fungi</taxon>
        <taxon>Dikarya</taxon>
        <taxon>Basidiomycota</taxon>
        <taxon>Agaricomycotina</taxon>
        <taxon>Agaricomycetes</taxon>
        <taxon>Thelephorales</taxon>
        <taxon>Thelephoraceae</taxon>
        <taxon>Thelephora</taxon>
    </lineage>
</organism>
<accession>A0ACB6ZUR5</accession>